<dbReference type="InterPro" id="IPR001279">
    <property type="entry name" value="Metallo-B-lactamas"/>
</dbReference>
<dbReference type="Gene3D" id="3.60.15.10">
    <property type="entry name" value="Ribonuclease Z/Hydroxyacylglutathione hydrolase-like"/>
    <property type="match status" value="1"/>
</dbReference>
<dbReference type="InterPro" id="IPR036866">
    <property type="entry name" value="RibonucZ/Hydroxyglut_hydro"/>
</dbReference>
<evidence type="ECO:0000256" key="5">
    <source>
        <dbReference type="SAM" id="SignalP"/>
    </source>
</evidence>
<gene>
    <name evidence="7" type="ORF">FHR23_000195</name>
</gene>
<evidence type="ECO:0000256" key="3">
    <source>
        <dbReference type="ARBA" id="ARBA00022801"/>
    </source>
</evidence>
<evidence type="ECO:0000313" key="7">
    <source>
        <dbReference type="EMBL" id="MBB5717288.1"/>
    </source>
</evidence>
<keyword evidence="3 7" id="KW-0378">Hydrolase</keyword>
<dbReference type="PANTHER" id="PTHR42978:SF6">
    <property type="entry name" value="QUORUM-QUENCHING LACTONASE YTNP-RELATED"/>
    <property type="match status" value="1"/>
</dbReference>
<feature type="chain" id="PRO_5032297789" evidence="5">
    <location>
        <begin position="25"/>
        <end position="304"/>
    </location>
</feature>
<comment type="similarity">
    <text evidence="1">Belongs to the metallo-beta-lactamase superfamily.</text>
</comment>
<reference evidence="7 8" key="1">
    <citation type="submission" date="2020-08" db="EMBL/GenBank/DDBJ databases">
        <title>Genomic Encyclopedia of Type Strains, Phase IV (KMG-IV): sequencing the most valuable type-strain genomes for metagenomic binning, comparative biology and taxonomic classification.</title>
        <authorList>
            <person name="Goeker M."/>
        </authorList>
    </citation>
    <scope>NUCLEOTIDE SEQUENCE [LARGE SCALE GENOMIC DNA]</scope>
    <source>
        <strain evidence="7 8">DSM 27203</strain>
    </source>
</reference>
<keyword evidence="2" id="KW-0479">Metal-binding</keyword>
<keyword evidence="4" id="KW-0862">Zinc</keyword>
<evidence type="ECO:0000256" key="1">
    <source>
        <dbReference type="ARBA" id="ARBA00007749"/>
    </source>
</evidence>
<proteinExistence type="inferred from homology"/>
<dbReference type="PANTHER" id="PTHR42978">
    <property type="entry name" value="QUORUM-QUENCHING LACTONASE YTNP-RELATED-RELATED"/>
    <property type="match status" value="1"/>
</dbReference>
<dbReference type="SUPFAM" id="SSF56281">
    <property type="entry name" value="Metallo-hydrolase/oxidoreductase"/>
    <property type="match status" value="1"/>
</dbReference>
<evidence type="ECO:0000256" key="2">
    <source>
        <dbReference type="ARBA" id="ARBA00022723"/>
    </source>
</evidence>
<dbReference type="GO" id="GO:0046872">
    <property type="term" value="F:metal ion binding"/>
    <property type="evidence" value="ECO:0007669"/>
    <property type="project" value="UniProtKB-KW"/>
</dbReference>
<dbReference type="SMART" id="SM00849">
    <property type="entry name" value="Lactamase_B"/>
    <property type="match status" value="1"/>
</dbReference>
<dbReference type="AlphaFoldDB" id="A0A840YUH1"/>
<feature type="signal peptide" evidence="5">
    <location>
        <begin position="1"/>
        <end position="24"/>
    </location>
</feature>
<dbReference type="EMBL" id="JACIJI010000001">
    <property type="protein sequence ID" value="MBB5717288.1"/>
    <property type="molecule type" value="Genomic_DNA"/>
</dbReference>
<dbReference type="GO" id="GO:0016787">
    <property type="term" value="F:hydrolase activity"/>
    <property type="evidence" value="ECO:0007669"/>
    <property type="project" value="UniProtKB-KW"/>
</dbReference>
<evidence type="ECO:0000313" key="8">
    <source>
        <dbReference type="Proteomes" id="UP000554342"/>
    </source>
</evidence>
<protein>
    <submittedName>
        <fullName evidence="7">Glyoxylase-like metal-dependent hydrolase (Beta-lactamase superfamily II)</fullName>
    </submittedName>
</protein>
<keyword evidence="5" id="KW-0732">Signal</keyword>
<dbReference type="RefSeq" id="WP_184001079.1">
    <property type="nucleotide sequence ID" value="NZ_BAABIF010000004.1"/>
</dbReference>
<evidence type="ECO:0000256" key="4">
    <source>
        <dbReference type="ARBA" id="ARBA00022833"/>
    </source>
</evidence>
<dbReference type="Proteomes" id="UP000554342">
    <property type="component" value="Unassembled WGS sequence"/>
</dbReference>
<evidence type="ECO:0000259" key="6">
    <source>
        <dbReference type="SMART" id="SM00849"/>
    </source>
</evidence>
<name>A0A840YUH1_9SPHN</name>
<accession>A0A840YUH1</accession>
<feature type="domain" description="Metallo-beta-lactamase" evidence="6">
    <location>
        <begin position="86"/>
        <end position="273"/>
    </location>
</feature>
<sequence length="304" mass="32101">MQRTRKYAVMAAALATIFSARALAGPEAVPPAATPFHVGAYELVSLRDMAFVEPNDGKTFGVGEPESAVADVLRKAGAPTDKIMLSVDALLVKMPGHVVLIDTGLGPKIGGDLMQSLALAGVKPDAVTDVLITHSHGDHVGGLVMADGKSAFPKAVIRMSKTEWAWMQGHKGAATIVRAVAGQMKPFTPGTPILPGITPIAIPGHTPGHVGYQIESKGRHLFDVGDTVHSSIISLAKPQWAMGFDNDEQQGEASREKVLAKLAADHERIFAPHFPYPGVGYIVKKGDGYGWVPDLKPAVDKTGE</sequence>
<dbReference type="Pfam" id="PF00753">
    <property type="entry name" value="Lactamase_B"/>
    <property type="match status" value="1"/>
</dbReference>
<dbReference type="InterPro" id="IPR051013">
    <property type="entry name" value="MBL_superfamily_lactonases"/>
</dbReference>
<dbReference type="CDD" id="cd07720">
    <property type="entry name" value="OPHC2-like_MBL-fold"/>
    <property type="match status" value="1"/>
</dbReference>
<keyword evidence="8" id="KW-1185">Reference proteome</keyword>
<comment type="caution">
    <text evidence="7">The sequence shown here is derived from an EMBL/GenBank/DDBJ whole genome shotgun (WGS) entry which is preliminary data.</text>
</comment>
<organism evidence="7 8">
    <name type="scientific">Stakelama sediminis</name>
    <dbReference type="NCBI Taxonomy" id="463200"/>
    <lineage>
        <taxon>Bacteria</taxon>
        <taxon>Pseudomonadati</taxon>
        <taxon>Pseudomonadota</taxon>
        <taxon>Alphaproteobacteria</taxon>
        <taxon>Sphingomonadales</taxon>
        <taxon>Sphingomonadaceae</taxon>
        <taxon>Stakelama</taxon>
    </lineage>
</organism>